<organism evidence="2 3">
    <name type="scientific">Flavobacterium album</name>
    <dbReference type="NCBI Taxonomy" id="2175091"/>
    <lineage>
        <taxon>Bacteria</taxon>
        <taxon>Pseudomonadati</taxon>
        <taxon>Bacteroidota</taxon>
        <taxon>Flavobacteriia</taxon>
        <taxon>Flavobacteriales</taxon>
        <taxon>Flavobacteriaceae</taxon>
        <taxon>Flavobacterium</taxon>
    </lineage>
</organism>
<dbReference type="RefSeq" id="WP_108779100.1">
    <property type="nucleotide sequence ID" value="NZ_CP029186.1"/>
</dbReference>
<dbReference type="Pfam" id="PF04536">
    <property type="entry name" value="TPM_phosphatase"/>
    <property type="match status" value="1"/>
</dbReference>
<feature type="domain" description="TPM" evidence="1">
    <location>
        <begin position="138"/>
        <end position="261"/>
    </location>
</feature>
<dbReference type="Proteomes" id="UP000244929">
    <property type="component" value="Chromosome"/>
</dbReference>
<gene>
    <name evidence="2" type="ORF">HYN59_15230</name>
</gene>
<dbReference type="PANTHER" id="PTHR30373:SF2">
    <property type="entry name" value="UPF0603 PROTEIN YGCG"/>
    <property type="match status" value="1"/>
</dbReference>
<dbReference type="Gene3D" id="3.10.310.50">
    <property type="match status" value="1"/>
</dbReference>
<accession>A0A2S1R175</accession>
<dbReference type="PANTHER" id="PTHR30373">
    <property type="entry name" value="UPF0603 PROTEIN YGCG"/>
    <property type="match status" value="1"/>
</dbReference>
<evidence type="ECO:0000313" key="2">
    <source>
        <dbReference type="EMBL" id="AWH86377.1"/>
    </source>
</evidence>
<sequence length="264" mass="30944">MGFLNQNKYKLLIAVTIISIMFFLAKRLHVNDNFYNRMFEDRKNEHYSGIIEKKYIDNEEHNIPQLKLKDTILSMETEFWNKLSVGDSIVKIKGEDYISVFSNKKLKIVLDYSKYFNELSGKKINKPSIFYPNQQGLINDFDSIFTNDQKDELSQMLLDYNIKSKNKIIIASLDSIPTDINFQVYAEDLGRRWKIEQNNQGRTILIVFSKRNRKVALTKTNAVVNLSEDNIKSIVSKEILPDFKRDNYYLGIKKGILGIMNKWN</sequence>
<protein>
    <recommendedName>
        <fullName evidence="1">TPM domain-containing protein</fullName>
    </recommendedName>
</protein>
<dbReference type="InterPro" id="IPR007621">
    <property type="entry name" value="TPM_dom"/>
</dbReference>
<reference evidence="2 3" key="1">
    <citation type="submission" date="2018-04" db="EMBL/GenBank/DDBJ databases">
        <title>Genome sequencing of Flavobacterium sp. HYN0059.</title>
        <authorList>
            <person name="Yi H."/>
            <person name="Baek C."/>
        </authorList>
    </citation>
    <scope>NUCLEOTIDE SEQUENCE [LARGE SCALE GENOMIC DNA]</scope>
    <source>
        <strain evidence="2 3">HYN0059</strain>
    </source>
</reference>
<proteinExistence type="predicted"/>
<dbReference type="EMBL" id="CP029186">
    <property type="protein sequence ID" value="AWH86377.1"/>
    <property type="molecule type" value="Genomic_DNA"/>
</dbReference>
<keyword evidence="3" id="KW-1185">Reference proteome</keyword>
<evidence type="ECO:0000313" key="3">
    <source>
        <dbReference type="Proteomes" id="UP000244929"/>
    </source>
</evidence>
<dbReference type="KEGG" id="falb:HYN59_15230"/>
<dbReference type="OrthoDB" id="1362827at2"/>
<name>A0A2S1R175_9FLAO</name>
<dbReference type="AlphaFoldDB" id="A0A2S1R175"/>
<evidence type="ECO:0000259" key="1">
    <source>
        <dbReference type="Pfam" id="PF04536"/>
    </source>
</evidence>